<dbReference type="PANTHER" id="PTHR15887:SF1">
    <property type="entry name" value="TRANSMEMBRANE PROTEIN 69"/>
    <property type="match status" value="1"/>
</dbReference>
<keyword evidence="2" id="KW-0812">Transmembrane</keyword>
<feature type="transmembrane region" description="Helical" evidence="2">
    <location>
        <begin position="198"/>
        <end position="218"/>
    </location>
</feature>
<proteinExistence type="predicted"/>
<dbReference type="AlphaFoldDB" id="A0A1B8GKV3"/>
<protein>
    <recommendedName>
        <fullName evidence="5">Mitochondrial inner membrane protein 1</fullName>
    </recommendedName>
</protein>
<dbReference type="Proteomes" id="UP000091956">
    <property type="component" value="Unassembled WGS sequence"/>
</dbReference>
<accession>A0A1B8GKV3</accession>
<gene>
    <name evidence="3" type="ORF">VE01_05674</name>
</gene>
<dbReference type="PANTHER" id="PTHR15887">
    <property type="entry name" value="TRANSMEMBRANE PROTEIN 69"/>
    <property type="match status" value="1"/>
</dbReference>
<evidence type="ECO:0008006" key="5">
    <source>
        <dbReference type="Google" id="ProtNLM"/>
    </source>
</evidence>
<evidence type="ECO:0000256" key="1">
    <source>
        <dbReference type="SAM" id="MobiDB-lite"/>
    </source>
</evidence>
<reference evidence="3 4" key="1">
    <citation type="submission" date="2016-03" db="EMBL/GenBank/DDBJ databases">
        <title>Comparative genomics of Pseudogymnoascus destructans, the fungus causing white-nose syndrome of bats.</title>
        <authorList>
            <person name="Palmer J.M."/>
            <person name="Drees K.P."/>
            <person name="Foster J.T."/>
            <person name="Lindner D.L."/>
        </authorList>
    </citation>
    <scope>NUCLEOTIDE SEQUENCE [LARGE SCALE GENOMIC DNA]</scope>
    <source>
        <strain evidence="3 4">UAMH 10579</strain>
    </source>
</reference>
<name>A0A1B8GKV3_9PEZI</name>
<feature type="transmembrane region" description="Helical" evidence="2">
    <location>
        <begin position="239"/>
        <end position="264"/>
    </location>
</feature>
<keyword evidence="4" id="KW-1185">Reference proteome</keyword>
<evidence type="ECO:0000313" key="3">
    <source>
        <dbReference type="EMBL" id="OBT96471.1"/>
    </source>
</evidence>
<dbReference type="GeneID" id="28839060"/>
<keyword evidence="2" id="KW-0472">Membrane</keyword>
<dbReference type="RefSeq" id="XP_018130204.1">
    <property type="nucleotide sequence ID" value="XM_018275136.2"/>
</dbReference>
<sequence>MIRTTTTTAARPFSRGLANVISARAGYGPAIRKVSVISQFHSLAAKRPQVAVPQFRPVLIPQLRYATKTGVPKHDKIDAAAERKLGAKKLESYPEAVTTDSSVRQVFESSEAPIEEEDHEVLRGVKQDLNTIKDSFALREVPRESYYLGAAGTLPYMATSLATLYLSYGINHVPTGSSLFFPLETAQYYLSVLEPIQIGYGAVILSFLGAIHWGLEYAQYGGHQPGYRRFAIGCAMPAIAWPTMLMPLEPALITQFIAFTGLYFVDSQQGVRGFAPSWYPTYRFVLTFIVGISIVASLIGRGQVQFVGSGKPTRAEKLRELSEMQPEARRQEEEVKSQRKAAEAAEAAEEEKKNENKTEDKGDQGEK</sequence>
<dbReference type="EMBL" id="KV460228">
    <property type="protein sequence ID" value="OBT96471.1"/>
    <property type="molecule type" value="Genomic_DNA"/>
</dbReference>
<dbReference type="Pfam" id="PF11911">
    <property type="entry name" value="DUF3429"/>
    <property type="match status" value="1"/>
</dbReference>
<organism evidence="3 4">
    <name type="scientific">Pseudogymnoascus verrucosus</name>
    <dbReference type="NCBI Taxonomy" id="342668"/>
    <lineage>
        <taxon>Eukaryota</taxon>
        <taxon>Fungi</taxon>
        <taxon>Dikarya</taxon>
        <taxon>Ascomycota</taxon>
        <taxon>Pezizomycotina</taxon>
        <taxon>Leotiomycetes</taxon>
        <taxon>Thelebolales</taxon>
        <taxon>Thelebolaceae</taxon>
        <taxon>Pseudogymnoascus</taxon>
    </lineage>
</organism>
<evidence type="ECO:0000256" key="2">
    <source>
        <dbReference type="SAM" id="Phobius"/>
    </source>
</evidence>
<reference evidence="4" key="2">
    <citation type="journal article" date="2018" name="Nat. Commun.">
        <title>Extreme sensitivity to ultraviolet light in the fungal pathogen causing white-nose syndrome of bats.</title>
        <authorList>
            <person name="Palmer J.M."/>
            <person name="Drees K.P."/>
            <person name="Foster J.T."/>
            <person name="Lindner D.L."/>
        </authorList>
    </citation>
    <scope>NUCLEOTIDE SEQUENCE [LARGE SCALE GENOMIC DNA]</scope>
    <source>
        <strain evidence="4">UAMH 10579</strain>
    </source>
</reference>
<feature type="transmembrane region" description="Helical" evidence="2">
    <location>
        <begin position="146"/>
        <end position="168"/>
    </location>
</feature>
<keyword evidence="2" id="KW-1133">Transmembrane helix</keyword>
<feature type="compositionally biased region" description="Basic and acidic residues" evidence="1">
    <location>
        <begin position="317"/>
        <end position="343"/>
    </location>
</feature>
<feature type="transmembrane region" description="Helical" evidence="2">
    <location>
        <begin position="284"/>
        <end position="304"/>
    </location>
</feature>
<feature type="region of interest" description="Disordered" evidence="1">
    <location>
        <begin position="317"/>
        <end position="367"/>
    </location>
</feature>
<dbReference type="STRING" id="342668.A0A1B8GKV3"/>
<evidence type="ECO:0000313" key="4">
    <source>
        <dbReference type="Proteomes" id="UP000091956"/>
    </source>
</evidence>
<feature type="compositionally biased region" description="Basic and acidic residues" evidence="1">
    <location>
        <begin position="350"/>
        <end position="367"/>
    </location>
</feature>
<dbReference type="InterPro" id="IPR021836">
    <property type="entry name" value="DUF3429"/>
</dbReference>
<dbReference type="OrthoDB" id="194289at2759"/>